<proteinExistence type="predicted"/>
<evidence type="ECO:0000313" key="2">
    <source>
        <dbReference type="EMBL" id="KAF2675260.1"/>
    </source>
</evidence>
<feature type="region of interest" description="Disordered" evidence="1">
    <location>
        <begin position="890"/>
        <end position="948"/>
    </location>
</feature>
<feature type="compositionally biased region" description="Basic and acidic residues" evidence="1">
    <location>
        <begin position="146"/>
        <end position="156"/>
    </location>
</feature>
<feature type="region of interest" description="Disordered" evidence="1">
    <location>
        <begin position="724"/>
        <end position="767"/>
    </location>
</feature>
<dbReference type="Proteomes" id="UP000799302">
    <property type="component" value="Unassembled WGS sequence"/>
</dbReference>
<feature type="region of interest" description="Disordered" evidence="1">
    <location>
        <begin position="820"/>
        <end position="839"/>
    </location>
</feature>
<feature type="region of interest" description="Disordered" evidence="1">
    <location>
        <begin position="1168"/>
        <end position="1209"/>
    </location>
</feature>
<dbReference type="EMBL" id="MU004230">
    <property type="protein sequence ID" value="KAF2675260.1"/>
    <property type="molecule type" value="Genomic_DNA"/>
</dbReference>
<feature type="region of interest" description="Disordered" evidence="1">
    <location>
        <begin position="535"/>
        <end position="608"/>
    </location>
</feature>
<evidence type="ECO:0000256" key="1">
    <source>
        <dbReference type="SAM" id="MobiDB-lite"/>
    </source>
</evidence>
<feature type="compositionally biased region" description="Low complexity" evidence="1">
    <location>
        <begin position="266"/>
        <end position="280"/>
    </location>
</feature>
<feature type="region of interest" description="Disordered" evidence="1">
    <location>
        <begin position="471"/>
        <end position="496"/>
    </location>
</feature>
<feature type="compositionally biased region" description="Acidic residues" evidence="1">
    <location>
        <begin position="1171"/>
        <end position="1180"/>
    </location>
</feature>
<feature type="compositionally biased region" description="Polar residues" evidence="1">
    <location>
        <begin position="373"/>
        <end position="383"/>
    </location>
</feature>
<feature type="compositionally biased region" description="Basic and acidic residues" evidence="1">
    <location>
        <begin position="184"/>
        <end position="193"/>
    </location>
</feature>
<feature type="region of interest" description="Disordered" evidence="1">
    <location>
        <begin position="1"/>
        <end position="449"/>
    </location>
</feature>
<reference evidence="2" key="1">
    <citation type="journal article" date="2020" name="Stud. Mycol.">
        <title>101 Dothideomycetes genomes: a test case for predicting lifestyles and emergence of pathogens.</title>
        <authorList>
            <person name="Haridas S."/>
            <person name="Albert R."/>
            <person name="Binder M."/>
            <person name="Bloem J."/>
            <person name="Labutti K."/>
            <person name="Salamov A."/>
            <person name="Andreopoulos B."/>
            <person name="Baker S."/>
            <person name="Barry K."/>
            <person name="Bills G."/>
            <person name="Bluhm B."/>
            <person name="Cannon C."/>
            <person name="Castanera R."/>
            <person name="Culley D."/>
            <person name="Daum C."/>
            <person name="Ezra D."/>
            <person name="Gonzalez J."/>
            <person name="Henrissat B."/>
            <person name="Kuo A."/>
            <person name="Liang C."/>
            <person name="Lipzen A."/>
            <person name="Lutzoni F."/>
            <person name="Magnuson J."/>
            <person name="Mondo S."/>
            <person name="Nolan M."/>
            <person name="Ohm R."/>
            <person name="Pangilinan J."/>
            <person name="Park H.-J."/>
            <person name="Ramirez L."/>
            <person name="Alfaro M."/>
            <person name="Sun H."/>
            <person name="Tritt A."/>
            <person name="Yoshinaga Y."/>
            <person name="Zwiers L.-H."/>
            <person name="Turgeon B."/>
            <person name="Goodwin S."/>
            <person name="Spatafora J."/>
            <person name="Crous P."/>
            <person name="Grigoriev I."/>
        </authorList>
    </citation>
    <scope>NUCLEOTIDE SEQUENCE</scope>
    <source>
        <strain evidence="2">CBS 115976</strain>
    </source>
</reference>
<feature type="compositionally biased region" description="Polar residues" evidence="1">
    <location>
        <begin position="587"/>
        <end position="608"/>
    </location>
</feature>
<feature type="compositionally biased region" description="Pro residues" evidence="1">
    <location>
        <begin position="312"/>
        <end position="323"/>
    </location>
</feature>
<protein>
    <recommendedName>
        <fullName evidence="4">AGC-kinase C-terminal domain-containing protein</fullName>
    </recommendedName>
</protein>
<feature type="compositionally biased region" description="Polar residues" evidence="1">
    <location>
        <begin position="290"/>
        <end position="304"/>
    </location>
</feature>
<feature type="region of interest" description="Disordered" evidence="1">
    <location>
        <begin position="1113"/>
        <end position="1134"/>
    </location>
</feature>
<feature type="compositionally biased region" description="Acidic residues" evidence="1">
    <location>
        <begin position="651"/>
        <end position="664"/>
    </location>
</feature>
<feature type="compositionally biased region" description="Polar residues" evidence="1">
    <location>
        <begin position="252"/>
        <end position="261"/>
    </location>
</feature>
<organism evidence="2 3">
    <name type="scientific">Microthyrium microscopicum</name>
    <dbReference type="NCBI Taxonomy" id="703497"/>
    <lineage>
        <taxon>Eukaryota</taxon>
        <taxon>Fungi</taxon>
        <taxon>Dikarya</taxon>
        <taxon>Ascomycota</taxon>
        <taxon>Pezizomycotina</taxon>
        <taxon>Dothideomycetes</taxon>
        <taxon>Dothideomycetes incertae sedis</taxon>
        <taxon>Microthyriales</taxon>
        <taxon>Microthyriaceae</taxon>
        <taxon>Microthyrium</taxon>
    </lineage>
</organism>
<feature type="region of interest" description="Disordered" evidence="1">
    <location>
        <begin position="635"/>
        <end position="664"/>
    </location>
</feature>
<gene>
    <name evidence="2" type="ORF">BT63DRAFT_420476</name>
</gene>
<feature type="compositionally biased region" description="Polar residues" evidence="1">
    <location>
        <begin position="106"/>
        <end position="124"/>
    </location>
</feature>
<feature type="compositionally biased region" description="Basic and acidic residues" evidence="1">
    <location>
        <begin position="436"/>
        <end position="449"/>
    </location>
</feature>
<accession>A0A6A6UTW8</accession>
<feature type="compositionally biased region" description="Pro residues" evidence="1">
    <location>
        <begin position="338"/>
        <end position="352"/>
    </location>
</feature>
<evidence type="ECO:0000313" key="3">
    <source>
        <dbReference type="Proteomes" id="UP000799302"/>
    </source>
</evidence>
<feature type="compositionally biased region" description="Polar residues" evidence="1">
    <location>
        <begin position="1113"/>
        <end position="1127"/>
    </location>
</feature>
<name>A0A6A6UTW8_9PEZI</name>
<feature type="compositionally biased region" description="Polar residues" evidence="1">
    <location>
        <begin position="16"/>
        <end position="38"/>
    </location>
</feature>
<keyword evidence="3" id="KW-1185">Reference proteome</keyword>
<feature type="compositionally biased region" description="Low complexity" evidence="1">
    <location>
        <begin position="77"/>
        <end position="98"/>
    </location>
</feature>
<feature type="compositionally biased region" description="Pro residues" evidence="1">
    <location>
        <begin position="474"/>
        <end position="492"/>
    </location>
</feature>
<feature type="compositionally biased region" description="Acidic residues" evidence="1">
    <location>
        <begin position="1187"/>
        <end position="1207"/>
    </location>
</feature>
<dbReference type="OrthoDB" id="5408302at2759"/>
<sequence length="1352" mass="145812">MFRNRKKDKLQPPPTHSSKQSITSVASLTSVGSAGRNASSPHLPSKSPSLLNLPSATEPSSAASDYEHGTYPFLDHPSSIPPYQSYQSYTSSPISSLPPTLPDITRVSSIRSVLGRQGQQTGEAGTNILARNGSGESWLRSFGSSAKDEASWDESKQASVGEGRPAPTKTKLTLPGDIEAPRPPPKEREESRSRPTTAGSRSDQLSRPRTAPRDDSREAIPSIVTHGATPRQNHRFDLDGNKSPPVSRPLTAASSLLSYTQHSDKSSATGSSIRSSSTFSHPMMMGQFNDPVQTSLSVSPSKFPTESHRPPPKPPSYAPPPVPQTQIHAPAKVMDLNPPIPKHAPPPPPPPKVTKHKLNLRNPMSLLLKRRSAQNIPQLSDDSLVSRKTPRSYGSSAQTKDPSIRGTIVHDFSAPKERRNNNGFDDSMASIQEEPWPDKPHTPIFKEHFDDGQSNEAAIRAEAMANRDFIARNLPPPMPSAPPPLPPPPPFGRPAAAQYMPDYHAAHHVETALSAPLQPPPLAALPEIPLQIDTTVASGPQAGGTLSPLIEDPGTSPVGPKNPSGNIRRNTISSRRRNTRFSTASRGSMSSIASDGSNRSSGIPAHMSSQSSRFSFQYAGQDSILQEKMLEEKHKQRAAAKALAEKANPTEEPEPEEEDDYDYEDEMDDMEEEVPMIGDDWGYGGGGLGDMSLGTGLGNLTLEDVLNTSAMNVALMGNPLDNSSLTAQSPSVHGLGILSGPQQQEHQVETRQSSKPSVYQPSGIPTQNSVHLNFDEGAMDDDLYFDDGMIDEVNFDDTQHFDETVLDDPSHPLYERKRLSAPMTEPLSALSDDGDDKPAHSNMLAPMNSVHNSTQVFNFAQYPSVNASPEQVSEYHSILAMAATKAAESGRFERSDSVSNLKDAAQTGLHEAESQPGLVPDDSRSSQATTMSPPPADTVTELDTQELSRQESQKQVMFTLGGQGHYDNDFMAFNSDMSDYDSAYEDDQIIAAANADALANDDDCIYGTEFGFYARPGPNGGDDGEEAINGGYFGPKEWSQIERQKSTREPNLTPITERSEYSTRNSFVSVPTLDKGAHSSPGLAQLARMSPSWNNSEMNLEALMRLRKGTFGGSQASLKSTGSNGNQPSSPLASSPIIAMQDSRSAFAHPELKSNSALQHAINAPYRTTDDVEDEDEAWEDTTTASTDEEESDYTDTEELEDDEEGESPTITATTYSCTAGSTTLPAQKSFPRPFNLVIQPATSPHANLPAFHFPSSASPISPTDVGLAPLLSQQAGAARGKAASGTFYSPASSVASPVKISHSRTGSDSVAYVEECDEEGGQPHWVLERRRTGENGVEELIGRTRIEHGSI</sequence>
<feature type="compositionally biased region" description="Low complexity" evidence="1">
    <location>
        <begin position="39"/>
        <end position="55"/>
    </location>
</feature>
<evidence type="ECO:0008006" key="4">
    <source>
        <dbReference type="Google" id="ProtNLM"/>
    </source>
</evidence>
<feature type="compositionally biased region" description="Polar residues" evidence="1">
    <location>
        <begin position="392"/>
        <end position="401"/>
    </location>
</feature>
<feature type="compositionally biased region" description="Polar residues" evidence="1">
    <location>
        <begin position="740"/>
        <end position="767"/>
    </location>
</feature>